<dbReference type="PANTHER" id="PTHR43245">
    <property type="entry name" value="BIFUNCTIONAL POLYMYXIN RESISTANCE PROTEIN ARNA"/>
    <property type="match status" value="1"/>
</dbReference>
<keyword evidence="3" id="KW-1185">Reference proteome</keyword>
<protein>
    <submittedName>
        <fullName evidence="2">Nucleoside-diphosphate-sugar epimerase</fullName>
    </submittedName>
</protein>
<dbReference type="AlphaFoldDB" id="A0A7W3RBA7"/>
<evidence type="ECO:0000313" key="2">
    <source>
        <dbReference type="EMBL" id="MBA9006782.1"/>
    </source>
</evidence>
<evidence type="ECO:0000313" key="3">
    <source>
        <dbReference type="Proteomes" id="UP000539313"/>
    </source>
</evidence>
<dbReference type="Gene3D" id="3.40.50.720">
    <property type="entry name" value="NAD(P)-binding Rossmann-like Domain"/>
    <property type="match status" value="1"/>
</dbReference>
<dbReference type="Proteomes" id="UP000539313">
    <property type="component" value="Unassembled WGS sequence"/>
</dbReference>
<evidence type="ECO:0000259" key="1">
    <source>
        <dbReference type="Pfam" id="PF07993"/>
    </source>
</evidence>
<dbReference type="InterPro" id="IPR050177">
    <property type="entry name" value="Lipid_A_modif_metabolic_enz"/>
</dbReference>
<dbReference type="InterPro" id="IPR013120">
    <property type="entry name" value="FAR_NAD-bd"/>
</dbReference>
<reference evidence="2 3" key="1">
    <citation type="submission" date="2020-08" db="EMBL/GenBank/DDBJ databases">
        <title>Sequencing the genomes of 1000 actinobacteria strains.</title>
        <authorList>
            <person name="Klenk H.-P."/>
        </authorList>
    </citation>
    <scope>NUCLEOTIDE SEQUENCE [LARGE SCALE GENOMIC DNA]</scope>
    <source>
        <strain evidence="2 3">DSM 45823</strain>
    </source>
</reference>
<proteinExistence type="predicted"/>
<sequence>MTGTTLITGADGYLGRRIAAELLNGGDDALLLAVRAADSGELAAKRDLLAAELGPSAAGRTSVVPVDLRDDDAFGPVSPEAVTRIVHAAAVTRFNVDRDTARRVNVEGTVRVAEFARRCRNLRRFALLSTLYAAGRRSGTVKEERHDDTGFVNHYEWSKWAAEEHLLDSCADLPLSVLRLPTVIADDDGGRVTQYNAYHNTLKLYYYGLLSLVPGDQGTPLHFATARFTTAAVTRLLDPAAPEGIYHVCPDPPHNATLGRLIDTIFEVYERDERFRRRRLLRPVYCTRASFDDLVEVAEHLKGGPIHESLGSVSPFAHQLYLPKQFRNDALRSVWEGYAAPDPVDLFQATGEYLVASRWGREEGVPR</sequence>
<dbReference type="EMBL" id="JACJII010000001">
    <property type="protein sequence ID" value="MBA9006782.1"/>
    <property type="molecule type" value="Genomic_DNA"/>
</dbReference>
<comment type="caution">
    <text evidence="2">The sequence shown here is derived from an EMBL/GenBank/DDBJ whole genome shotgun (WGS) entry which is preliminary data.</text>
</comment>
<dbReference type="SUPFAM" id="SSF51735">
    <property type="entry name" value="NAD(P)-binding Rossmann-fold domains"/>
    <property type="match status" value="1"/>
</dbReference>
<dbReference type="InterPro" id="IPR036291">
    <property type="entry name" value="NAD(P)-bd_dom_sf"/>
</dbReference>
<dbReference type="Pfam" id="PF07993">
    <property type="entry name" value="NAD_binding_4"/>
    <property type="match status" value="1"/>
</dbReference>
<gene>
    <name evidence="2" type="ORF">HNR21_005664</name>
</gene>
<accession>A0A7W3RBA7</accession>
<feature type="domain" description="Thioester reductase (TE)" evidence="1">
    <location>
        <begin position="7"/>
        <end position="221"/>
    </location>
</feature>
<name>A0A7W3RBA7_9ACTN</name>
<organism evidence="2 3">
    <name type="scientific">Thermomonospora cellulosilytica</name>
    <dbReference type="NCBI Taxonomy" id="1411118"/>
    <lineage>
        <taxon>Bacteria</taxon>
        <taxon>Bacillati</taxon>
        <taxon>Actinomycetota</taxon>
        <taxon>Actinomycetes</taxon>
        <taxon>Streptosporangiales</taxon>
        <taxon>Thermomonosporaceae</taxon>
        <taxon>Thermomonospora</taxon>
    </lineage>
</organism>
<dbReference type="PANTHER" id="PTHR43245:SF55">
    <property type="entry name" value="NAD(P)-BINDING DOMAIN-CONTAINING PROTEIN"/>
    <property type="match status" value="1"/>
</dbReference>
<dbReference type="RefSeq" id="WP_182707578.1">
    <property type="nucleotide sequence ID" value="NZ_JACJII010000001.1"/>
</dbReference>